<keyword evidence="3" id="KW-0597">Phosphoprotein</keyword>
<dbReference type="PROSITE" id="PS00411">
    <property type="entry name" value="KINESIN_MOTOR_1"/>
    <property type="match status" value="1"/>
</dbReference>
<evidence type="ECO:0000256" key="5">
    <source>
        <dbReference type="ARBA" id="ARBA00022701"/>
    </source>
</evidence>
<dbReference type="GO" id="GO:0051301">
    <property type="term" value="P:cell division"/>
    <property type="evidence" value="ECO:0007669"/>
    <property type="project" value="UniProtKB-KW"/>
</dbReference>
<accession>A0AAD8DN18</accession>
<dbReference type="GO" id="GO:0007018">
    <property type="term" value="P:microtubule-based movement"/>
    <property type="evidence" value="ECO:0007669"/>
    <property type="project" value="InterPro"/>
</dbReference>
<feature type="compositionally biased region" description="Basic and acidic residues" evidence="16">
    <location>
        <begin position="1253"/>
        <end position="1263"/>
    </location>
</feature>
<keyword evidence="7" id="KW-0498">Mitosis</keyword>
<evidence type="ECO:0000256" key="2">
    <source>
        <dbReference type="ARBA" id="ARBA00022490"/>
    </source>
</evidence>
<feature type="coiled-coil region" evidence="15">
    <location>
        <begin position="863"/>
        <end position="995"/>
    </location>
</feature>
<feature type="coiled-coil region" evidence="15">
    <location>
        <begin position="411"/>
        <end position="489"/>
    </location>
</feature>
<keyword evidence="8 14" id="KW-0067">ATP-binding</keyword>
<organism evidence="18 19">
    <name type="scientific">Mythimna separata</name>
    <name type="common">Oriental armyworm</name>
    <name type="synonym">Pseudaletia separata</name>
    <dbReference type="NCBI Taxonomy" id="271217"/>
    <lineage>
        <taxon>Eukaryota</taxon>
        <taxon>Metazoa</taxon>
        <taxon>Ecdysozoa</taxon>
        <taxon>Arthropoda</taxon>
        <taxon>Hexapoda</taxon>
        <taxon>Insecta</taxon>
        <taxon>Pterygota</taxon>
        <taxon>Neoptera</taxon>
        <taxon>Endopterygota</taxon>
        <taxon>Lepidoptera</taxon>
        <taxon>Glossata</taxon>
        <taxon>Ditrysia</taxon>
        <taxon>Noctuoidea</taxon>
        <taxon>Noctuidae</taxon>
        <taxon>Noctuinae</taxon>
        <taxon>Hadenini</taxon>
        <taxon>Mythimna</taxon>
    </lineage>
</organism>
<evidence type="ECO:0000256" key="3">
    <source>
        <dbReference type="ARBA" id="ARBA00022553"/>
    </source>
</evidence>
<keyword evidence="6 14" id="KW-0547">Nucleotide-binding</keyword>
<keyword evidence="9 15" id="KW-0175">Coiled coil</keyword>
<keyword evidence="10 14" id="KW-0505">Motor protein</keyword>
<gene>
    <name evidence="18" type="ORF">PYW07_009247</name>
</gene>
<evidence type="ECO:0000256" key="4">
    <source>
        <dbReference type="ARBA" id="ARBA00022618"/>
    </source>
</evidence>
<feature type="region of interest" description="Disordered" evidence="16">
    <location>
        <begin position="1201"/>
        <end position="1290"/>
    </location>
</feature>
<evidence type="ECO:0000313" key="19">
    <source>
        <dbReference type="Proteomes" id="UP001231518"/>
    </source>
</evidence>
<dbReference type="InterPro" id="IPR031852">
    <property type="entry name" value="Vik1/Cik1_MT-bd"/>
</dbReference>
<dbReference type="InterPro" id="IPR019821">
    <property type="entry name" value="Kinesin_motor_CS"/>
</dbReference>
<name>A0AAD8DN18_MYTSE</name>
<proteinExistence type="inferred from homology"/>
<dbReference type="GO" id="GO:0008574">
    <property type="term" value="F:plus-end-directed microtubule motor activity"/>
    <property type="evidence" value="ECO:0007669"/>
    <property type="project" value="TreeGrafter"/>
</dbReference>
<dbReference type="InterPro" id="IPR036961">
    <property type="entry name" value="Kinesin_motor_dom_sf"/>
</dbReference>
<evidence type="ECO:0000256" key="13">
    <source>
        <dbReference type="ARBA" id="ARBA00034704"/>
    </source>
</evidence>
<dbReference type="InterPro" id="IPR025901">
    <property type="entry name" value="Kinesin-assoc_MT-bd_dom"/>
</dbReference>
<dbReference type="InterPro" id="IPR001752">
    <property type="entry name" value="Kinesin_motor_dom"/>
</dbReference>
<dbReference type="SUPFAM" id="SSF58113">
    <property type="entry name" value="Apolipoprotein A-I"/>
    <property type="match status" value="1"/>
</dbReference>
<keyword evidence="4" id="KW-0132">Cell division</keyword>
<dbReference type="InterPro" id="IPR027417">
    <property type="entry name" value="P-loop_NTPase"/>
</dbReference>
<feature type="compositionally biased region" description="Polar residues" evidence="16">
    <location>
        <begin position="1233"/>
        <end position="1245"/>
    </location>
</feature>
<feature type="binding site" evidence="14">
    <location>
        <begin position="97"/>
        <end position="104"/>
    </location>
    <ligand>
        <name>ATP</name>
        <dbReference type="ChEBI" id="CHEBI:30616"/>
    </ligand>
</feature>
<feature type="domain" description="Kinesin motor" evidence="17">
    <location>
        <begin position="13"/>
        <end position="402"/>
    </location>
</feature>
<dbReference type="PANTHER" id="PTHR47970">
    <property type="entry name" value="KINESIN-LIKE PROTEIN KIF11"/>
    <property type="match status" value="1"/>
</dbReference>
<reference evidence="18" key="1">
    <citation type="submission" date="2023-03" db="EMBL/GenBank/DDBJ databases">
        <title>Chromosome-level genomes of two armyworms, Mythimna separata and Mythimna loreyi, provide insights into the biosynthesis and reception of sex pheromones.</title>
        <authorList>
            <person name="Zhao H."/>
        </authorList>
    </citation>
    <scope>NUCLEOTIDE SEQUENCE</scope>
    <source>
        <strain evidence="18">BeijingLab</strain>
        <tissue evidence="18">Pupa</tissue>
    </source>
</reference>
<evidence type="ECO:0000313" key="18">
    <source>
        <dbReference type="EMBL" id="KAJ8709421.1"/>
    </source>
</evidence>
<evidence type="ECO:0000256" key="8">
    <source>
        <dbReference type="ARBA" id="ARBA00022840"/>
    </source>
</evidence>
<dbReference type="GO" id="GO:0005876">
    <property type="term" value="C:spindle microtubule"/>
    <property type="evidence" value="ECO:0007669"/>
    <property type="project" value="TreeGrafter"/>
</dbReference>
<evidence type="ECO:0000256" key="12">
    <source>
        <dbReference type="ARBA" id="ARBA00023306"/>
    </source>
</evidence>
<dbReference type="Pfam" id="PF16796">
    <property type="entry name" value="Microtub_bd"/>
    <property type="match status" value="1"/>
</dbReference>
<dbReference type="PANTHER" id="PTHR47970:SF12">
    <property type="entry name" value="KINESIN FAMILY MEMBER 11"/>
    <property type="match status" value="1"/>
</dbReference>
<dbReference type="Gene3D" id="3.40.850.10">
    <property type="entry name" value="Kinesin motor domain"/>
    <property type="match status" value="2"/>
</dbReference>
<dbReference type="Pfam" id="PF00225">
    <property type="entry name" value="Kinesin"/>
    <property type="match status" value="1"/>
</dbReference>
<evidence type="ECO:0000256" key="6">
    <source>
        <dbReference type="ARBA" id="ARBA00022741"/>
    </source>
</evidence>
<protein>
    <recommendedName>
        <fullName evidence="17">Kinesin motor domain-containing protein</fullName>
    </recommendedName>
</protein>
<comment type="subcellular location">
    <subcellularLocation>
        <location evidence="1">Cytoplasm</location>
        <location evidence="1">Cytoskeleton</location>
    </subcellularLocation>
</comment>
<dbReference type="SUPFAM" id="SSF52540">
    <property type="entry name" value="P-loop containing nucleoside triphosphate hydrolases"/>
    <property type="match status" value="2"/>
</dbReference>
<dbReference type="EMBL" id="JARGEI010000024">
    <property type="protein sequence ID" value="KAJ8709421.1"/>
    <property type="molecule type" value="Genomic_DNA"/>
</dbReference>
<dbReference type="CDD" id="cd01364">
    <property type="entry name" value="KISc_BimC_Eg5"/>
    <property type="match status" value="1"/>
</dbReference>
<dbReference type="InterPro" id="IPR047149">
    <property type="entry name" value="KIF11-like"/>
</dbReference>
<dbReference type="InterPro" id="IPR047241">
    <property type="entry name" value="KIF11-like_kin_motor_dom"/>
</dbReference>
<evidence type="ECO:0000256" key="10">
    <source>
        <dbReference type="ARBA" id="ARBA00023175"/>
    </source>
</evidence>
<evidence type="ECO:0000256" key="9">
    <source>
        <dbReference type="ARBA" id="ARBA00023054"/>
    </source>
</evidence>
<dbReference type="PROSITE" id="PS50067">
    <property type="entry name" value="KINESIN_MOTOR_2"/>
    <property type="match status" value="1"/>
</dbReference>
<keyword evidence="2" id="KW-0963">Cytoplasm</keyword>
<evidence type="ECO:0000256" key="15">
    <source>
        <dbReference type="SAM" id="Coils"/>
    </source>
</evidence>
<feature type="compositionally biased region" description="Low complexity" evidence="16">
    <location>
        <begin position="1202"/>
        <end position="1222"/>
    </location>
</feature>
<keyword evidence="11" id="KW-0206">Cytoskeleton</keyword>
<dbReference type="PRINTS" id="PR00380">
    <property type="entry name" value="KINESINHEAVY"/>
</dbReference>
<dbReference type="GO" id="GO:0051231">
    <property type="term" value="P:spindle elongation"/>
    <property type="evidence" value="ECO:0007669"/>
    <property type="project" value="TreeGrafter"/>
</dbReference>
<evidence type="ECO:0000256" key="14">
    <source>
        <dbReference type="PROSITE-ProRule" id="PRU00283"/>
    </source>
</evidence>
<evidence type="ECO:0000256" key="16">
    <source>
        <dbReference type="SAM" id="MobiDB-lite"/>
    </source>
</evidence>
<dbReference type="GO" id="GO:0008017">
    <property type="term" value="F:microtubule binding"/>
    <property type="evidence" value="ECO:0007669"/>
    <property type="project" value="InterPro"/>
</dbReference>
<evidence type="ECO:0000256" key="11">
    <source>
        <dbReference type="ARBA" id="ARBA00023212"/>
    </source>
</evidence>
<dbReference type="SMART" id="SM00129">
    <property type="entry name" value="KISc"/>
    <property type="match status" value="1"/>
</dbReference>
<evidence type="ECO:0000256" key="7">
    <source>
        <dbReference type="ARBA" id="ARBA00022776"/>
    </source>
</evidence>
<keyword evidence="5" id="KW-0493">Microtubule</keyword>
<dbReference type="Pfam" id="PF13931">
    <property type="entry name" value="Microtub_bind"/>
    <property type="match status" value="1"/>
</dbReference>
<keyword evidence="12" id="KW-0131">Cell cycle</keyword>
<comment type="similarity">
    <text evidence="13">Belongs to the TRAFAC class myosin-kinesin ATPase superfamily. Kinesin family. KIN-5/BimC subfamily.</text>
</comment>
<dbReference type="Proteomes" id="UP001231518">
    <property type="component" value="Chromosome 22"/>
</dbReference>
<comment type="caution">
    <text evidence="18">The sequence shown here is derived from an EMBL/GenBank/DDBJ whole genome shotgun (WGS) entry which is preliminary data.</text>
</comment>
<evidence type="ECO:0000256" key="1">
    <source>
        <dbReference type="ARBA" id="ARBA00004245"/>
    </source>
</evidence>
<sequence>MTTDKIRKDKNQNIQVSIRLRPLNQREKDIKSLGVIEVVNNREVVVRQSQQTSHTKKFTFDRAFGPNASQLQVYQEVVSPLIEEVLNGYNCTVFAYGQTGTGKTHTMVGEHTGTDTHWQNDPLAGIIPRALSQLFDELRLTNTEYTVRVSYLELYNEELFDLLSSSEDNSKLRIYEDVTRKGSNIVNGLEEITYMMGVSYLELYNEELFDLLSSSEDNSKLRIYEDVTRKGSNIVNGLEEITVYNKNEVYKIMAQGQERKRVASTLMNAQSSRSHTVFTIVVHMKENSPEGEELMKIGKLNLVDLAGSENISKAGSDNPAKKERARECVNINQSLLTLGRVITALVERHPHIPYRESKLTRILQESLGGRTKTSIIATISPGHKDLEETMSTLEYAHRAKNIQNKPEVNQKMTKKAILKEYAEEIDRLKRDLQATRDKNGVYLASETYAELTLKEEEQRKEIQELLLKKRAMEEERDRMESVFQELNQTLEVKSSELATAVTQLEGTKKELASTSQKLVRTKQACEEQQVLVSAHCSTEVALSSQARELLATADVATKHVACLHDTVDKRKTVESTNLQITRTYREESEEQRGSISSGVRHFAHTVNSAFSNLQSALDSYTTSSTQTQEQNKQQLENLVQTFTETMNEIKSATSESHTTLVQSSASHRSQLQASVTSHCAAVQATLAAFLRSFVTSLQHAQGVDVKGNVAAFVQQWATLAAFLRSFVTSLQHAQGVDVKGNVAAFVQQWATLAAFLRSFVTSLQHAQGVDVKGNVAAFVQQWATLAAFLRSFVTSLQHAQGVDVKGNVAAFVQQWYSGAAARVSSLQRAHNAFNSRAHASYQARAATERAQRDNRRAHVQRRANKVQACAAEMEEESARLEQLLTQQLSDIETERQQTENRLQEWMEEKRRLLEEELAKHVATEKQALEDRLAKKVAEIEMQKKMLGDRMERFKEWQEIQAEADREEMEMAEGDLQEWQSEREESAKDVKKYGKEFEEGTNAINVDMEIFSKNVVEVVEHINNEMLRVLEQTRAQVEQEVSNVISTDEATCQQFVQEADHTLTNVVDTTKQITDALVSKIEANSSVAVSQLSVVSTSTGELISQAQAHQAAHSSSCDDARQTVESLQAQLCEALARHAELEGRYLSDEYKVYSPTGKTPSRMEYRYPRMLAATSPHERLLARFRAMRQNHDDDCIVVESDPEAPAASDSECSASEDSAVFAAPSPPLPSAPATRNTHIVKSTSETDILYTMKKQQENAKENADRSISGKKPSKLPAPSSHKKPLLERNAN</sequence>
<evidence type="ECO:0000259" key="17">
    <source>
        <dbReference type="PROSITE" id="PS50067"/>
    </source>
</evidence>
<dbReference type="GO" id="GO:0090307">
    <property type="term" value="P:mitotic spindle assembly"/>
    <property type="evidence" value="ECO:0007669"/>
    <property type="project" value="TreeGrafter"/>
</dbReference>
<keyword evidence="19" id="KW-1185">Reference proteome</keyword>
<dbReference type="GO" id="GO:0072686">
    <property type="term" value="C:mitotic spindle"/>
    <property type="evidence" value="ECO:0007669"/>
    <property type="project" value="TreeGrafter"/>
</dbReference>
<dbReference type="GO" id="GO:0005634">
    <property type="term" value="C:nucleus"/>
    <property type="evidence" value="ECO:0007669"/>
    <property type="project" value="TreeGrafter"/>
</dbReference>
<dbReference type="GO" id="GO:0005524">
    <property type="term" value="F:ATP binding"/>
    <property type="evidence" value="ECO:0007669"/>
    <property type="project" value="UniProtKB-UniRule"/>
</dbReference>